<reference evidence="1 2" key="1">
    <citation type="submission" date="2019-02" db="EMBL/GenBank/DDBJ databases">
        <authorList>
            <person name="Li S.-H."/>
        </authorList>
    </citation>
    <scope>NUCLEOTIDE SEQUENCE [LARGE SCALE GENOMIC DNA]</scope>
    <source>
        <strain evidence="1 2">IMCC14385</strain>
    </source>
</reference>
<organism evidence="1 2">
    <name type="scientific">Halioglobus maricola</name>
    <dbReference type="NCBI Taxonomy" id="2601894"/>
    <lineage>
        <taxon>Bacteria</taxon>
        <taxon>Pseudomonadati</taxon>
        <taxon>Pseudomonadota</taxon>
        <taxon>Gammaproteobacteria</taxon>
        <taxon>Cellvibrionales</taxon>
        <taxon>Halieaceae</taxon>
        <taxon>Halioglobus</taxon>
    </lineage>
</organism>
<dbReference type="PROSITE" id="PS51365">
    <property type="entry name" value="RENAL_DIPEPTIDASE_2"/>
    <property type="match status" value="1"/>
</dbReference>
<sequence>MTRNPILFGLTFLASFSVGAHEIGHEHEHVEGGWNAKAGFVSESDMTARLYNTRGKSEQEIIERAMWLADQYDLKRTPEQIERAAKARGKYADAIAINSILPASVGIIGNTYESFSRGVKRNLAAGMTLASATVYAFPAAIPEGKTAYDVISASDEVLRDQNMVKVDTTGDIRKAKANNQMAIMYNTQGADYVAADTVHHARMSYEHGIRTMNFTYNNNNMLAGGGTLQDSGLTELGKQWVKDAQAAGIVVDVSHSSNQSAIDAASVATKPIIASHSNSMAVWDISRNMSDEAIRAVASTGGVVCPTGVGIFLNEDADASPERFIEHVVYIAELIGRDRLCFSTDYVHNILDYYTRDIGNTDVYPPELGFGAPASNIAAEHIWDVAAILEDEYGWTEKEVRGFLGENLMRVYEANWSK</sequence>
<dbReference type="PANTHER" id="PTHR10443:SF12">
    <property type="entry name" value="DIPEPTIDASE"/>
    <property type="match status" value="1"/>
</dbReference>
<dbReference type="InterPro" id="IPR008257">
    <property type="entry name" value="Pept_M19"/>
</dbReference>
<dbReference type="RefSeq" id="WP_152661658.1">
    <property type="nucleotide sequence ID" value="NZ_CP036422.1"/>
</dbReference>
<name>A0A5P9NIC4_9GAMM</name>
<dbReference type="GO" id="GO:0006508">
    <property type="term" value="P:proteolysis"/>
    <property type="evidence" value="ECO:0007669"/>
    <property type="project" value="InterPro"/>
</dbReference>
<evidence type="ECO:0000313" key="1">
    <source>
        <dbReference type="EMBL" id="QFU75551.1"/>
    </source>
</evidence>
<dbReference type="InterPro" id="IPR032466">
    <property type="entry name" value="Metal_Hydrolase"/>
</dbReference>
<evidence type="ECO:0000313" key="2">
    <source>
        <dbReference type="Proteomes" id="UP000326287"/>
    </source>
</evidence>
<dbReference type="Proteomes" id="UP000326287">
    <property type="component" value="Chromosome"/>
</dbReference>
<dbReference type="Gene3D" id="3.20.20.140">
    <property type="entry name" value="Metal-dependent hydrolases"/>
    <property type="match status" value="1"/>
</dbReference>
<accession>A0A5P9NIC4</accession>
<proteinExistence type="predicted"/>
<dbReference type="SUPFAM" id="SSF51556">
    <property type="entry name" value="Metallo-dependent hydrolases"/>
    <property type="match status" value="1"/>
</dbReference>
<dbReference type="EMBL" id="CP036422">
    <property type="protein sequence ID" value="QFU75551.1"/>
    <property type="molecule type" value="Genomic_DNA"/>
</dbReference>
<dbReference type="OrthoDB" id="9804920at2"/>
<evidence type="ECO:0008006" key="3">
    <source>
        <dbReference type="Google" id="ProtNLM"/>
    </source>
</evidence>
<protein>
    <recommendedName>
        <fullName evidence="3">Dipeptidase</fullName>
    </recommendedName>
</protein>
<dbReference type="GO" id="GO:0070573">
    <property type="term" value="F:metallodipeptidase activity"/>
    <property type="evidence" value="ECO:0007669"/>
    <property type="project" value="InterPro"/>
</dbReference>
<keyword evidence="2" id="KW-1185">Reference proteome</keyword>
<dbReference type="AlphaFoldDB" id="A0A5P9NIC4"/>
<dbReference type="PANTHER" id="PTHR10443">
    <property type="entry name" value="MICROSOMAL DIPEPTIDASE"/>
    <property type="match status" value="1"/>
</dbReference>
<dbReference type="Pfam" id="PF01244">
    <property type="entry name" value="Peptidase_M19"/>
    <property type="match status" value="1"/>
</dbReference>
<gene>
    <name evidence="1" type="ORF">EY643_07740</name>
</gene>
<dbReference type="KEGG" id="halc:EY643_07740"/>